<feature type="compositionally biased region" description="Acidic residues" evidence="5">
    <location>
        <begin position="39"/>
        <end position="65"/>
    </location>
</feature>
<dbReference type="EMBL" id="JAUIRO010000004">
    <property type="protein sequence ID" value="KAK0717869.1"/>
    <property type="molecule type" value="Genomic_DNA"/>
</dbReference>
<evidence type="ECO:0000256" key="4">
    <source>
        <dbReference type="ARBA" id="ARBA00023242"/>
    </source>
</evidence>
<evidence type="ECO:0000259" key="6">
    <source>
        <dbReference type="Pfam" id="PF05182"/>
    </source>
</evidence>
<feature type="compositionally biased region" description="Gly residues" evidence="5">
    <location>
        <begin position="282"/>
        <end position="311"/>
    </location>
</feature>
<dbReference type="InterPro" id="IPR051187">
    <property type="entry name" value="Pre-mRNA_3'-end_processing_reg"/>
</dbReference>
<evidence type="ECO:0000313" key="7">
    <source>
        <dbReference type="EMBL" id="KAK0717869.1"/>
    </source>
</evidence>
<name>A0AA40AL72_9PEZI</name>
<evidence type="ECO:0000256" key="1">
    <source>
        <dbReference type="ARBA" id="ARBA00004123"/>
    </source>
</evidence>
<dbReference type="PANTHER" id="PTHR13484:SF0">
    <property type="entry name" value="PRE-MRNA 3'-END-PROCESSING FACTOR FIP1"/>
    <property type="match status" value="1"/>
</dbReference>
<comment type="subcellular location">
    <subcellularLocation>
        <location evidence="1">Nucleus</location>
    </subcellularLocation>
</comment>
<dbReference type="AlphaFoldDB" id="A0AA40AL72"/>
<dbReference type="Proteomes" id="UP001172101">
    <property type="component" value="Unassembled WGS sequence"/>
</dbReference>
<proteinExistence type="inferred from homology"/>
<reference evidence="7" key="1">
    <citation type="submission" date="2023-06" db="EMBL/GenBank/DDBJ databases">
        <title>Genome-scale phylogeny and comparative genomics of the fungal order Sordariales.</title>
        <authorList>
            <consortium name="Lawrence Berkeley National Laboratory"/>
            <person name="Hensen N."/>
            <person name="Bonometti L."/>
            <person name="Westerberg I."/>
            <person name="Brannstrom I.O."/>
            <person name="Guillou S."/>
            <person name="Cros-Aarteil S."/>
            <person name="Calhoun S."/>
            <person name="Haridas S."/>
            <person name="Kuo A."/>
            <person name="Mondo S."/>
            <person name="Pangilinan J."/>
            <person name="Riley R."/>
            <person name="LaButti K."/>
            <person name="Andreopoulos B."/>
            <person name="Lipzen A."/>
            <person name="Chen C."/>
            <person name="Yanf M."/>
            <person name="Daum C."/>
            <person name="Ng V."/>
            <person name="Clum A."/>
            <person name="Steindorff A."/>
            <person name="Ohm R."/>
            <person name="Martin F."/>
            <person name="Silar P."/>
            <person name="Natvig D."/>
            <person name="Lalanne C."/>
            <person name="Gautier V."/>
            <person name="Ament-velasquez S.L."/>
            <person name="Kruys A."/>
            <person name="Hutchinson M.I."/>
            <person name="Powell A.J."/>
            <person name="Barry K."/>
            <person name="Miller A.N."/>
            <person name="Grigoriev I.V."/>
            <person name="Debuchy R."/>
            <person name="Gladieux P."/>
            <person name="Thoren M.H."/>
            <person name="Johannesson H."/>
        </authorList>
    </citation>
    <scope>NUCLEOTIDE SEQUENCE</scope>
    <source>
        <strain evidence="7">SMH2392-1A</strain>
    </source>
</reference>
<accession>A0AA40AL72</accession>
<dbReference type="GO" id="GO:0006397">
    <property type="term" value="P:mRNA processing"/>
    <property type="evidence" value="ECO:0007669"/>
    <property type="project" value="UniProtKB-KW"/>
</dbReference>
<feature type="compositionally biased region" description="Acidic residues" evidence="5">
    <location>
        <begin position="1"/>
        <end position="11"/>
    </location>
</feature>
<dbReference type="InterPro" id="IPR007854">
    <property type="entry name" value="Fip1_dom"/>
</dbReference>
<feature type="region of interest" description="Disordered" evidence="5">
    <location>
        <begin position="278"/>
        <end position="311"/>
    </location>
</feature>
<feature type="domain" description="Pre-mRNA polyadenylation factor Fip1" evidence="6">
    <location>
        <begin position="149"/>
        <end position="187"/>
    </location>
</feature>
<keyword evidence="4" id="KW-0539">Nucleus</keyword>
<evidence type="ECO:0000256" key="2">
    <source>
        <dbReference type="ARBA" id="ARBA00007459"/>
    </source>
</evidence>
<dbReference type="RefSeq" id="XP_060296662.1">
    <property type="nucleotide sequence ID" value="XM_060447958.1"/>
</dbReference>
<sequence length="503" mass="53066">MDIDEEDDFYAPEEPAAPQAPAASTTAPVPAAKAKPDANDELEEGEEEDEGGEMDEDDDDSDIDIIIERKDGSKAAPPPQSRYSEIRNIPQRSTSNETAVKAAPVQKEEPRPPAANLPPVSTSKINVNAIPTYKPLGKPLTQINIDEDLGEGDKPWRKPGTDLSDYFNYGFDEFTWALYAQKQETIRGEYSQEVVAQNNKKMMEEMTNMMMMGGMMPGLPGAGAGAPAGAAAGAAMPGIEGISPDMQAMMQQMMASGIDPSQMDMNSMSAMFSGMQNPASAGGAGGQGGQGQNFGQGFGGNQGQGYGYDQQMGGGGGAGSAGGGGGGGEIEIFALHFTILLTLILALRKGNKIGLADALWNSTQGHSWPVEGTSFKDDGDVPSSVKDFPAELQATLKLWTERLVRKSSDEGWPTSSVTDTRAPQNAGDPATTGADSEDISDISKTRQALVVSGLVASADTILPAEDDAASQYEENLHVARIKALSNIEVEMLAWSLLYALRAA</sequence>
<comment type="similarity">
    <text evidence="2">Belongs to the FIP1 family.</text>
</comment>
<dbReference type="PANTHER" id="PTHR13484">
    <property type="entry name" value="FIP1-LIKE 1 PROTEIN"/>
    <property type="match status" value="1"/>
</dbReference>
<feature type="region of interest" description="Disordered" evidence="5">
    <location>
        <begin position="409"/>
        <end position="439"/>
    </location>
</feature>
<dbReference type="Pfam" id="PF05182">
    <property type="entry name" value="Fip1"/>
    <property type="match status" value="1"/>
</dbReference>
<keyword evidence="3" id="KW-0507">mRNA processing</keyword>
<feature type="compositionally biased region" description="Low complexity" evidence="5">
    <location>
        <begin position="12"/>
        <end position="33"/>
    </location>
</feature>
<evidence type="ECO:0000313" key="8">
    <source>
        <dbReference type="Proteomes" id="UP001172101"/>
    </source>
</evidence>
<protein>
    <recommendedName>
        <fullName evidence="6">Pre-mRNA polyadenylation factor Fip1 domain-containing protein</fullName>
    </recommendedName>
</protein>
<gene>
    <name evidence="7" type="ORF">B0T26DRAFT_872209</name>
</gene>
<evidence type="ECO:0000256" key="5">
    <source>
        <dbReference type="SAM" id="MobiDB-lite"/>
    </source>
</evidence>
<dbReference type="GeneID" id="85331228"/>
<keyword evidence="8" id="KW-1185">Reference proteome</keyword>
<evidence type="ECO:0000256" key="3">
    <source>
        <dbReference type="ARBA" id="ARBA00022664"/>
    </source>
</evidence>
<organism evidence="7 8">
    <name type="scientific">Lasiosphaeria miniovina</name>
    <dbReference type="NCBI Taxonomy" id="1954250"/>
    <lineage>
        <taxon>Eukaryota</taxon>
        <taxon>Fungi</taxon>
        <taxon>Dikarya</taxon>
        <taxon>Ascomycota</taxon>
        <taxon>Pezizomycotina</taxon>
        <taxon>Sordariomycetes</taxon>
        <taxon>Sordariomycetidae</taxon>
        <taxon>Sordariales</taxon>
        <taxon>Lasiosphaeriaceae</taxon>
        <taxon>Lasiosphaeria</taxon>
    </lineage>
</organism>
<comment type="caution">
    <text evidence="7">The sequence shown here is derived from an EMBL/GenBank/DDBJ whole genome shotgun (WGS) entry which is preliminary data.</text>
</comment>
<feature type="region of interest" description="Disordered" evidence="5">
    <location>
        <begin position="1"/>
        <end position="122"/>
    </location>
</feature>
<feature type="compositionally biased region" description="Polar residues" evidence="5">
    <location>
        <begin position="413"/>
        <end position="423"/>
    </location>
</feature>
<dbReference type="GO" id="GO:0005847">
    <property type="term" value="C:mRNA cleavage and polyadenylation specificity factor complex"/>
    <property type="evidence" value="ECO:0007669"/>
    <property type="project" value="TreeGrafter"/>
</dbReference>